<dbReference type="EMBL" id="QGKV02000832">
    <property type="protein sequence ID" value="KAF3546291.1"/>
    <property type="molecule type" value="Genomic_DNA"/>
</dbReference>
<evidence type="ECO:0000313" key="1">
    <source>
        <dbReference type="EMBL" id="KAF3546291.1"/>
    </source>
</evidence>
<comment type="caution">
    <text evidence="1">The sequence shown here is derived from an EMBL/GenBank/DDBJ whole genome shotgun (WGS) entry which is preliminary data.</text>
</comment>
<reference evidence="1 2" key="1">
    <citation type="journal article" date="2020" name="BMC Genomics">
        <title>Intraspecific diversification of the crop wild relative Brassica cretica Lam. using demographic model selection.</title>
        <authorList>
            <person name="Kioukis A."/>
            <person name="Michalopoulou V.A."/>
            <person name="Briers L."/>
            <person name="Pirintsos S."/>
            <person name="Studholme D.J."/>
            <person name="Pavlidis P."/>
            <person name="Sarris P.F."/>
        </authorList>
    </citation>
    <scope>NUCLEOTIDE SEQUENCE [LARGE SCALE GENOMIC DNA]</scope>
    <source>
        <strain evidence="2">cv. PFS-1207/04</strain>
    </source>
</reference>
<gene>
    <name evidence="1" type="ORF">DY000_02008262</name>
</gene>
<accession>A0ABQ7C2A2</accession>
<sequence>MVVLACRSTRRASWLVSRPSSPASRLTTRSCSPGEMARVMVELAGQSVSAIHFLGF</sequence>
<protein>
    <submittedName>
        <fullName evidence="1">Uncharacterized protein</fullName>
    </submittedName>
</protein>
<proteinExistence type="predicted"/>
<organism evidence="1 2">
    <name type="scientific">Brassica cretica</name>
    <name type="common">Mustard</name>
    <dbReference type="NCBI Taxonomy" id="69181"/>
    <lineage>
        <taxon>Eukaryota</taxon>
        <taxon>Viridiplantae</taxon>
        <taxon>Streptophyta</taxon>
        <taxon>Embryophyta</taxon>
        <taxon>Tracheophyta</taxon>
        <taxon>Spermatophyta</taxon>
        <taxon>Magnoliopsida</taxon>
        <taxon>eudicotyledons</taxon>
        <taxon>Gunneridae</taxon>
        <taxon>Pentapetalae</taxon>
        <taxon>rosids</taxon>
        <taxon>malvids</taxon>
        <taxon>Brassicales</taxon>
        <taxon>Brassicaceae</taxon>
        <taxon>Brassiceae</taxon>
        <taxon>Brassica</taxon>
    </lineage>
</organism>
<dbReference type="Proteomes" id="UP000266723">
    <property type="component" value="Unassembled WGS sequence"/>
</dbReference>
<name>A0ABQ7C2A2_BRACR</name>
<evidence type="ECO:0000313" key="2">
    <source>
        <dbReference type="Proteomes" id="UP000266723"/>
    </source>
</evidence>
<keyword evidence="2" id="KW-1185">Reference proteome</keyword>